<organism evidence="2 3">
    <name type="scientific">Sphagnum jensenii</name>
    <dbReference type="NCBI Taxonomy" id="128206"/>
    <lineage>
        <taxon>Eukaryota</taxon>
        <taxon>Viridiplantae</taxon>
        <taxon>Streptophyta</taxon>
        <taxon>Embryophyta</taxon>
        <taxon>Bryophyta</taxon>
        <taxon>Sphagnophytina</taxon>
        <taxon>Sphagnopsida</taxon>
        <taxon>Sphagnales</taxon>
        <taxon>Sphagnaceae</taxon>
        <taxon>Sphagnum</taxon>
    </lineage>
</organism>
<feature type="compositionally biased region" description="Basic and acidic residues" evidence="1">
    <location>
        <begin position="123"/>
        <end position="134"/>
    </location>
</feature>
<feature type="region of interest" description="Disordered" evidence="1">
    <location>
        <begin position="24"/>
        <end position="134"/>
    </location>
</feature>
<dbReference type="EMBL" id="OZ023711">
    <property type="protein sequence ID" value="CAK9859268.1"/>
    <property type="molecule type" value="Genomic_DNA"/>
</dbReference>
<evidence type="ECO:0000313" key="2">
    <source>
        <dbReference type="EMBL" id="CAK9859268.1"/>
    </source>
</evidence>
<accession>A0ABP1A9Q0</accession>
<feature type="compositionally biased region" description="Basic and acidic residues" evidence="1">
    <location>
        <begin position="99"/>
        <end position="111"/>
    </location>
</feature>
<protein>
    <submittedName>
        <fullName evidence="2">Uncharacterized protein</fullName>
    </submittedName>
</protein>
<name>A0ABP1A9Q0_9BRYO</name>
<reference evidence="2" key="1">
    <citation type="submission" date="2024-03" db="EMBL/GenBank/DDBJ databases">
        <authorList>
            <consortium name="ELIXIR-Norway"/>
            <consortium name="Elixir Norway"/>
        </authorList>
    </citation>
    <scope>NUCLEOTIDE SEQUENCE</scope>
</reference>
<sequence>MEQGKRRRNGNKNTKPLLLRYLRDAATTDNSRPWKRIEEQKTSTKNATSKPIPEEPISNDPFHEALEKLPTFNGERKRVQQRGTTTTTTTTTVNFEEQEQQHPCRISRERNSSNGGEEIETDTQIKSDRWRGRK</sequence>
<dbReference type="Proteomes" id="UP001497522">
    <property type="component" value="Chromosome 10"/>
</dbReference>
<evidence type="ECO:0000256" key="1">
    <source>
        <dbReference type="SAM" id="MobiDB-lite"/>
    </source>
</evidence>
<evidence type="ECO:0000313" key="3">
    <source>
        <dbReference type="Proteomes" id="UP001497522"/>
    </source>
</evidence>
<gene>
    <name evidence="2" type="ORF">CSSPJE1EN2_LOCUS2263</name>
</gene>
<proteinExistence type="predicted"/>
<keyword evidence="3" id="KW-1185">Reference proteome</keyword>